<gene>
    <name evidence="1" type="ORF">ELI19_22200</name>
</gene>
<name>A0ABD7PX69_RHILE</name>
<sequence>MTDDYTRKMLGNLEAAIHCQTAIQVQLLMRLLRNGVLSSQDAKELLDDALAELEGLQTKAYPHEQWIYELARGHVEAALPGIGEAIKTT</sequence>
<dbReference type="EMBL" id="SIPS01000001">
    <property type="protein sequence ID" value="TAW32053.1"/>
    <property type="molecule type" value="Genomic_DNA"/>
</dbReference>
<reference evidence="1 2" key="1">
    <citation type="submission" date="2019-02" db="EMBL/GenBank/DDBJ databases">
        <title>The genomic architecture of introgression among sibling species of bacteria.</title>
        <authorList>
            <person name="Cavassim M.I.A."/>
            <person name="Moeskjaer S."/>
            <person name="Moslemi C."/>
            <person name="Fields B."/>
            <person name="Bachmann A."/>
            <person name="Vilhjalmsson B."/>
            <person name="Schierup M.H."/>
            <person name="Young J.P.W."/>
            <person name="Andersen S.U."/>
        </authorList>
    </citation>
    <scope>NUCLEOTIDE SEQUENCE [LARGE SCALE GENOMIC DNA]</scope>
    <source>
        <strain evidence="1 2">SM151B</strain>
    </source>
</reference>
<proteinExistence type="predicted"/>
<evidence type="ECO:0000313" key="2">
    <source>
        <dbReference type="Proteomes" id="UP000292036"/>
    </source>
</evidence>
<dbReference type="RefSeq" id="WP_130709159.1">
    <property type="nucleotide sequence ID" value="NZ_JACIHW010000002.1"/>
</dbReference>
<dbReference type="Proteomes" id="UP000292036">
    <property type="component" value="Unassembled WGS sequence"/>
</dbReference>
<accession>A0ABD7PX69</accession>
<organism evidence="1 2">
    <name type="scientific">Rhizobium leguminosarum</name>
    <dbReference type="NCBI Taxonomy" id="384"/>
    <lineage>
        <taxon>Bacteria</taxon>
        <taxon>Pseudomonadati</taxon>
        <taxon>Pseudomonadota</taxon>
        <taxon>Alphaproteobacteria</taxon>
        <taxon>Hyphomicrobiales</taxon>
        <taxon>Rhizobiaceae</taxon>
        <taxon>Rhizobium/Agrobacterium group</taxon>
        <taxon>Rhizobium</taxon>
    </lineage>
</organism>
<protein>
    <submittedName>
        <fullName evidence="1">Uncharacterized protein</fullName>
    </submittedName>
</protein>
<dbReference type="AlphaFoldDB" id="A0ABD7PX69"/>
<comment type="caution">
    <text evidence="1">The sequence shown here is derived from an EMBL/GenBank/DDBJ whole genome shotgun (WGS) entry which is preliminary data.</text>
</comment>
<evidence type="ECO:0000313" key="1">
    <source>
        <dbReference type="EMBL" id="TAW32053.1"/>
    </source>
</evidence>